<dbReference type="Pfam" id="PF14529">
    <property type="entry name" value="Exo_endo_phos_2"/>
    <property type="match status" value="1"/>
</dbReference>
<dbReference type="GO" id="GO:0007508">
    <property type="term" value="P:larval heart development"/>
    <property type="evidence" value="ECO:0007669"/>
    <property type="project" value="TreeGrafter"/>
</dbReference>
<organism evidence="2 3">
    <name type="scientific">Mytilus edulis</name>
    <name type="common">Blue mussel</name>
    <dbReference type="NCBI Taxonomy" id="6550"/>
    <lineage>
        <taxon>Eukaryota</taxon>
        <taxon>Metazoa</taxon>
        <taxon>Spiralia</taxon>
        <taxon>Lophotrochozoa</taxon>
        <taxon>Mollusca</taxon>
        <taxon>Bivalvia</taxon>
        <taxon>Autobranchia</taxon>
        <taxon>Pteriomorphia</taxon>
        <taxon>Mytilida</taxon>
        <taxon>Mytiloidea</taxon>
        <taxon>Mytilidae</taxon>
        <taxon>Mytilinae</taxon>
        <taxon>Mytilus</taxon>
    </lineage>
</organism>
<dbReference type="InterPro" id="IPR005135">
    <property type="entry name" value="Endo/exonuclease/phosphatase"/>
</dbReference>
<dbReference type="PANTHER" id="PTHR33395:SF22">
    <property type="entry name" value="REVERSE TRANSCRIPTASE DOMAIN-CONTAINING PROTEIN"/>
    <property type="match status" value="1"/>
</dbReference>
<protein>
    <recommendedName>
        <fullName evidence="1">Endonuclease/exonuclease/phosphatase domain-containing protein</fullName>
    </recommendedName>
</protein>
<evidence type="ECO:0000259" key="1">
    <source>
        <dbReference type="Pfam" id="PF14529"/>
    </source>
</evidence>
<dbReference type="OrthoDB" id="6143588at2759"/>
<dbReference type="GO" id="GO:0031012">
    <property type="term" value="C:extracellular matrix"/>
    <property type="evidence" value="ECO:0007669"/>
    <property type="project" value="TreeGrafter"/>
</dbReference>
<sequence>MESYKSAVYTDQYLELGYDVIRRDRKTDAHGGVLIAAKTTLGLSHLKSGKDTELISGSININQKKKAIITCLYRPPNRLDQQTANNAIQDITDLPKKHKSSIFILGGDFNLPDIDWKNYTIQGTQTSRDINNAFLEMAANLNIQQLVDKPTRGDNTLDVLFTSHPGQLNRCKTIPPLGNSDHDIVLLDFSHGLQKPKQQKRKIYLWKKANIAMINQHLKEKYNIFKNTDFEDVNSLWTNIKGLILDAINQHVPTRNTLTKHSHPWMNSELRRLSNKKQRAYTLAKSSGKTRDIKKYKFLKSQLQKEARQAHSNYMEDIVSDDLQKNPKRFWSYVKSRKQDASQIVTLKSKDGFLHSDTDTKASILNQQFQSVYTKEDTNITCLEKIFCSVVNRTSAARCPGSCESSLLKCHNLAFRAKRITSES</sequence>
<gene>
    <name evidence="2" type="ORF">MEDL_15265</name>
</gene>
<evidence type="ECO:0000313" key="3">
    <source>
        <dbReference type="Proteomes" id="UP000683360"/>
    </source>
</evidence>
<feature type="domain" description="Endonuclease/exonuclease/phosphatase" evidence="1">
    <location>
        <begin position="69"/>
        <end position="185"/>
    </location>
</feature>
<dbReference type="Gene3D" id="3.60.10.10">
    <property type="entry name" value="Endonuclease/exonuclease/phosphatase"/>
    <property type="match status" value="1"/>
</dbReference>
<reference evidence="2" key="1">
    <citation type="submission" date="2021-03" db="EMBL/GenBank/DDBJ databases">
        <authorList>
            <person name="Bekaert M."/>
        </authorList>
    </citation>
    <scope>NUCLEOTIDE SEQUENCE</scope>
</reference>
<proteinExistence type="predicted"/>
<accession>A0A8S3R1V3</accession>
<dbReference type="GO" id="GO:0061343">
    <property type="term" value="P:cell adhesion involved in heart morphogenesis"/>
    <property type="evidence" value="ECO:0007669"/>
    <property type="project" value="TreeGrafter"/>
</dbReference>
<name>A0A8S3R1V3_MYTED</name>
<keyword evidence="3" id="KW-1185">Reference proteome</keyword>
<dbReference type="InterPro" id="IPR036691">
    <property type="entry name" value="Endo/exonu/phosph_ase_sf"/>
</dbReference>
<dbReference type="Proteomes" id="UP000683360">
    <property type="component" value="Unassembled WGS sequence"/>
</dbReference>
<dbReference type="SUPFAM" id="SSF56219">
    <property type="entry name" value="DNase I-like"/>
    <property type="match status" value="1"/>
</dbReference>
<evidence type="ECO:0000313" key="2">
    <source>
        <dbReference type="EMBL" id="CAG2200650.1"/>
    </source>
</evidence>
<dbReference type="EMBL" id="CAJPWZ010000752">
    <property type="protein sequence ID" value="CAG2200650.1"/>
    <property type="molecule type" value="Genomic_DNA"/>
</dbReference>
<dbReference type="GO" id="GO:0003824">
    <property type="term" value="F:catalytic activity"/>
    <property type="evidence" value="ECO:0007669"/>
    <property type="project" value="InterPro"/>
</dbReference>
<comment type="caution">
    <text evidence="2">The sequence shown here is derived from an EMBL/GenBank/DDBJ whole genome shotgun (WGS) entry which is preliminary data.</text>
</comment>
<dbReference type="AlphaFoldDB" id="A0A8S3R1V3"/>
<dbReference type="PANTHER" id="PTHR33395">
    <property type="entry name" value="TRANSCRIPTASE, PUTATIVE-RELATED-RELATED"/>
    <property type="match status" value="1"/>
</dbReference>